<organism evidence="1 2">
    <name type="scientific">Castilleja foliolosa</name>
    <dbReference type="NCBI Taxonomy" id="1961234"/>
    <lineage>
        <taxon>Eukaryota</taxon>
        <taxon>Viridiplantae</taxon>
        <taxon>Streptophyta</taxon>
        <taxon>Embryophyta</taxon>
        <taxon>Tracheophyta</taxon>
        <taxon>Spermatophyta</taxon>
        <taxon>Magnoliopsida</taxon>
        <taxon>eudicotyledons</taxon>
        <taxon>Gunneridae</taxon>
        <taxon>Pentapetalae</taxon>
        <taxon>asterids</taxon>
        <taxon>lamiids</taxon>
        <taxon>Lamiales</taxon>
        <taxon>Orobanchaceae</taxon>
        <taxon>Pedicularideae</taxon>
        <taxon>Castillejinae</taxon>
        <taxon>Castilleja</taxon>
    </lineage>
</organism>
<comment type="caution">
    <text evidence="1">The sequence shown here is derived from an EMBL/GenBank/DDBJ whole genome shotgun (WGS) entry which is preliminary data.</text>
</comment>
<gene>
    <name evidence="1" type="ORF">CASFOL_040985</name>
</gene>
<proteinExistence type="predicted"/>
<dbReference type="Proteomes" id="UP001632038">
    <property type="component" value="Unassembled WGS sequence"/>
</dbReference>
<accession>A0ABD3BDJ2</accession>
<dbReference type="AlphaFoldDB" id="A0ABD3BDJ2"/>
<sequence length="42" mass="4951">MTFLPLFEFIKNLHNPNSFHIFPTTKLGILSIIQDVNIFNFK</sequence>
<keyword evidence="2" id="KW-1185">Reference proteome</keyword>
<protein>
    <submittedName>
        <fullName evidence="1">Uncharacterized protein</fullName>
    </submittedName>
</protein>
<evidence type="ECO:0000313" key="2">
    <source>
        <dbReference type="Proteomes" id="UP001632038"/>
    </source>
</evidence>
<reference evidence="2" key="1">
    <citation type="journal article" date="2024" name="IScience">
        <title>Strigolactones Initiate the Formation of Haustorium-like Structures in Castilleja.</title>
        <authorList>
            <person name="Buerger M."/>
            <person name="Peterson D."/>
            <person name="Chory J."/>
        </authorList>
    </citation>
    <scope>NUCLEOTIDE SEQUENCE [LARGE SCALE GENOMIC DNA]</scope>
</reference>
<dbReference type="EMBL" id="JAVIJP010000100">
    <property type="protein sequence ID" value="KAL3615324.1"/>
    <property type="molecule type" value="Genomic_DNA"/>
</dbReference>
<name>A0ABD3BDJ2_9LAMI</name>
<evidence type="ECO:0000313" key="1">
    <source>
        <dbReference type="EMBL" id="KAL3615324.1"/>
    </source>
</evidence>